<dbReference type="WBParaSite" id="TCLT_0001038501-mRNA-1">
    <property type="protein sequence ID" value="TCLT_0001038501-mRNA-1"/>
    <property type="gene ID" value="TCLT_0001038501"/>
</dbReference>
<dbReference type="EMBL" id="UYYF01005079">
    <property type="protein sequence ID" value="VDN08063.1"/>
    <property type="molecule type" value="Genomic_DNA"/>
</dbReference>
<sequence length="182" mass="21129">MSKRSIDFRRNRKKVKRSSPGRTPKPLGRVRMNSNIPEIIEKLNPNRQCMSESASQSLRTRLQARLQPIIQFQKELQQQEVEEAKQRQRNNIKNSKVRSDSSKSDQCSINEKLTVKQRAQMFEQAAKQFTKSNDPKMIQKPKIQPKSSTTRRLFPSQQIQRGLSSSTPMLKYLKIDAESSDI</sequence>
<accession>A0A0N5DB23</accession>
<dbReference type="OrthoDB" id="5873267at2759"/>
<evidence type="ECO:0000313" key="4">
    <source>
        <dbReference type="WBParaSite" id="TCLT_0001038501-mRNA-1"/>
    </source>
</evidence>
<name>A0A0N5DB23_THECL</name>
<feature type="region of interest" description="Disordered" evidence="1">
    <location>
        <begin position="1"/>
        <end position="34"/>
    </location>
</feature>
<dbReference type="Proteomes" id="UP000276776">
    <property type="component" value="Unassembled WGS sequence"/>
</dbReference>
<protein>
    <submittedName>
        <fullName evidence="2 4">Uncharacterized protein</fullName>
    </submittedName>
</protein>
<feature type="compositionally biased region" description="Basic residues" evidence="1">
    <location>
        <begin position="10"/>
        <end position="19"/>
    </location>
</feature>
<proteinExistence type="predicted"/>
<evidence type="ECO:0000313" key="3">
    <source>
        <dbReference type="Proteomes" id="UP000276776"/>
    </source>
</evidence>
<evidence type="ECO:0000256" key="1">
    <source>
        <dbReference type="SAM" id="MobiDB-lite"/>
    </source>
</evidence>
<feature type="region of interest" description="Disordered" evidence="1">
    <location>
        <begin position="129"/>
        <end position="162"/>
    </location>
</feature>
<organism evidence="4">
    <name type="scientific">Thelazia callipaeda</name>
    <name type="common">Oriental eyeworm</name>
    <name type="synonym">Parasitic nematode</name>
    <dbReference type="NCBI Taxonomy" id="103827"/>
    <lineage>
        <taxon>Eukaryota</taxon>
        <taxon>Metazoa</taxon>
        <taxon>Ecdysozoa</taxon>
        <taxon>Nematoda</taxon>
        <taxon>Chromadorea</taxon>
        <taxon>Rhabditida</taxon>
        <taxon>Spirurina</taxon>
        <taxon>Spiruromorpha</taxon>
        <taxon>Thelazioidea</taxon>
        <taxon>Thelaziidae</taxon>
        <taxon>Thelazia</taxon>
    </lineage>
</organism>
<evidence type="ECO:0000313" key="2">
    <source>
        <dbReference type="EMBL" id="VDN08063.1"/>
    </source>
</evidence>
<feature type="region of interest" description="Disordered" evidence="1">
    <location>
        <begin position="81"/>
        <end position="109"/>
    </location>
</feature>
<feature type="compositionally biased region" description="Low complexity" evidence="1">
    <location>
        <begin position="135"/>
        <end position="146"/>
    </location>
</feature>
<feature type="compositionally biased region" description="Polar residues" evidence="1">
    <location>
        <begin position="147"/>
        <end position="162"/>
    </location>
</feature>
<reference evidence="4" key="1">
    <citation type="submission" date="2017-02" db="UniProtKB">
        <authorList>
            <consortium name="WormBaseParasite"/>
        </authorList>
    </citation>
    <scope>IDENTIFICATION</scope>
</reference>
<dbReference type="AlphaFoldDB" id="A0A0N5DB23"/>
<reference evidence="2 3" key="2">
    <citation type="submission" date="2018-11" db="EMBL/GenBank/DDBJ databases">
        <authorList>
            <consortium name="Pathogen Informatics"/>
        </authorList>
    </citation>
    <scope>NUCLEOTIDE SEQUENCE [LARGE SCALE GENOMIC DNA]</scope>
</reference>
<keyword evidence="3" id="KW-1185">Reference proteome</keyword>
<gene>
    <name evidence="2" type="ORF">TCLT_LOCUS10374</name>
</gene>